<accession>A0A5J4WWG1</accession>
<comment type="caution">
    <text evidence="2">The sequence shown here is derived from an EMBL/GenBank/DDBJ whole genome shotgun (WGS) entry which is preliminary data.</text>
</comment>
<protein>
    <submittedName>
        <fullName evidence="2">Uncharacterized protein</fullName>
    </submittedName>
</protein>
<dbReference type="Proteomes" id="UP000324800">
    <property type="component" value="Unassembled WGS sequence"/>
</dbReference>
<feature type="compositionally biased region" description="Basic and acidic residues" evidence="1">
    <location>
        <begin position="112"/>
        <end position="124"/>
    </location>
</feature>
<proteinExistence type="predicted"/>
<feature type="compositionally biased region" description="Basic and acidic residues" evidence="1">
    <location>
        <begin position="1"/>
        <end position="16"/>
    </location>
</feature>
<feature type="region of interest" description="Disordered" evidence="1">
    <location>
        <begin position="109"/>
        <end position="129"/>
    </location>
</feature>
<reference evidence="2 3" key="1">
    <citation type="submission" date="2019-03" db="EMBL/GenBank/DDBJ databases">
        <title>Single cell metagenomics reveals metabolic interactions within the superorganism composed of flagellate Streblomastix strix and complex community of Bacteroidetes bacteria on its surface.</title>
        <authorList>
            <person name="Treitli S.C."/>
            <person name="Kolisko M."/>
            <person name="Husnik F."/>
            <person name="Keeling P."/>
            <person name="Hampl V."/>
        </authorList>
    </citation>
    <scope>NUCLEOTIDE SEQUENCE [LARGE SCALE GENOMIC DNA]</scope>
    <source>
        <strain evidence="2">ST1C</strain>
    </source>
</reference>
<feature type="region of interest" description="Disordered" evidence="1">
    <location>
        <begin position="1"/>
        <end position="80"/>
    </location>
</feature>
<dbReference type="AlphaFoldDB" id="A0A5J4WWG1"/>
<evidence type="ECO:0000313" key="2">
    <source>
        <dbReference type="EMBL" id="KAA6399250.1"/>
    </source>
</evidence>
<organism evidence="2 3">
    <name type="scientific">Streblomastix strix</name>
    <dbReference type="NCBI Taxonomy" id="222440"/>
    <lineage>
        <taxon>Eukaryota</taxon>
        <taxon>Metamonada</taxon>
        <taxon>Preaxostyla</taxon>
        <taxon>Oxymonadida</taxon>
        <taxon>Streblomastigidae</taxon>
        <taxon>Streblomastix</taxon>
    </lineage>
</organism>
<sequence length="197" mass="24126">MKLRYDLFDRRSESRQRSGSKGYSRSRDYQSSRETRTEADRNYNRFEPRNEPRGRGRATFRGRDQNYQGREQSYQDRDQPYLERYREAQQYNPYTKQIFNKTKNPINWNRTHQYDNKNRGKGWDDNPNNEWIKRTQLQQDPLENHSDRNSSWTENEVLQNQITTPQPKLHIQQTQRIQQKQVQSKQQTPIQIPRQRC</sequence>
<dbReference type="EMBL" id="SNRW01000790">
    <property type="protein sequence ID" value="KAA6399250.1"/>
    <property type="molecule type" value="Genomic_DNA"/>
</dbReference>
<evidence type="ECO:0000313" key="3">
    <source>
        <dbReference type="Proteomes" id="UP000324800"/>
    </source>
</evidence>
<evidence type="ECO:0000256" key="1">
    <source>
        <dbReference type="SAM" id="MobiDB-lite"/>
    </source>
</evidence>
<gene>
    <name evidence="2" type="ORF">EZS28_005224</name>
</gene>
<name>A0A5J4WWG1_9EUKA</name>
<feature type="compositionally biased region" description="Basic and acidic residues" evidence="1">
    <location>
        <begin position="25"/>
        <end position="54"/>
    </location>
</feature>